<proteinExistence type="predicted"/>
<dbReference type="AlphaFoldDB" id="A0A850QCF1"/>
<dbReference type="Proteomes" id="UP000588051">
    <property type="component" value="Unassembled WGS sequence"/>
</dbReference>
<evidence type="ECO:0008006" key="3">
    <source>
        <dbReference type="Google" id="ProtNLM"/>
    </source>
</evidence>
<dbReference type="RefSeq" id="WP_176802542.1">
    <property type="nucleotide sequence ID" value="NZ_JABXYJ010000003.1"/>
</dbReference>
<dbReference type="EMBL" id="JABXYJ010000003">
    <property type="protein sequence ID" value="NVO77251.1"/>
    <property type="molecule type" value="Genomic_DNA"/>
</dbReference>
<evidence type="ECO:0000313" key="1">
    <source>
        <dbReference type="EMBL" id="NVO77251.1"/>
    </source>
</evidence>
<comment type="caution">
    <text evidence="1">The sequence shown here is derived from an EMBL/GenBank/DDBJ whole genome shotgun (WGS) entry which is preliminary data.</text>
</comment>
<accession>A0A850QCF1</accession>
<organism evidence="1 2">
    <name type="scientific">Undibacterium oligocarboniphilum</name>
    <dbReference type="NCBI Taxonomy" id="666702"/>
    <lineage>
        <taxon>Bacteria</taxon>
        <taxon>Pseudomonadati</taxon>
        <taxon>Pseudomonadota</taxon>
        <taxon>Betaproteobacteria</taxon>
        <taxon>Burkholderiales</taxon>
        <taxon>Oxalobacteraceae</taxon>
        <taxon>Undibacterium</taxon>
    </lineage>
</organism>
<reference evidence="1 2" key="1">
    <citation type="submission" date="2020-06" db="EMBL/GenBank/DDBJ databases">
        <authorList>
            <person name="Qiu C."/>
            <person name="Liu Z."/>
        </authorList>
    </citation>
    <scope>NUCLEOTIDE SEQUENCE [LARGE SCALE GENOMIC DNA]</scope>
    <source>
        <strain evidence="1 2">EM 1</strain>
    </source>
</reference>
<evidence type="ECO:0000313" key="2">
    <source>
        <dbReference type="Proteomes" id="UP000588051"/>
    </source>
</evidence>
<protein>
    <recommendedName>
        <fullName evidence="3">DUF3892 domain-containing protein</fullName>
    </recommendedName>
</protein>
<sequence length="103" mass="11125">MALFFIEAVRFDESGERVARVRWGRSKGGQVMPPAMVDEPQEVDVGTVLNTIANGDEVIIKLNGDQGIVLGPKVTGVRYADGMQGLDLEPADGRPRLADLPSF</sequence>
<gene>
    <name evidence="1" type="ORF">HV832_05340</name>
</gene>
<name>A0A850QCF1_9BURK</name>
<keyword evidence="2" id="KW-1185">Reference proteome</keyword>